<proteinExistence type="predicted"/>
<dbReference type="InterPro" id="IPR020845">
    <property type="entry name" value="AMP-binding_CS"/>
</dbReference>
<dbReference type="InterPro" id="IPR045851">
    <property type="entry name" value="AMP-bd_C_sf"/>
</dbReference>
<sequence>MTTSFNPETKIWSGPYQPPILNPEASFGQSVLAVMSLNPTKVIQIDADTGHSMTNGEMRLRAIRAAQNLAELGLRKGDMVAMACANSDGVASMVLALLFNGMPVHMLAPNYGVDDLRHMMAITQPKLIFCDESNYDSVAEAAEQAVKNQPLVYAFECDLGGIKKAEDLFKETKHEVEFSAPYLGDSSKLLGIVLCTSGTTGLPKAVCLSHAHLIAIFSRSIGSHGLELIFNFSPLYWASGLYTLMMSLLNGTTRLITRKPFGEDLCFDLLEQFHVDGIFTSPSSANLLLQHPRIADVNWANIKLWFFGGSPLSDKIRNSIAALLPNGKTGNGYGSSEVGTFTFDATMQKPNSVGMLLPNIRAKIIDENENALGKGSQGELLVKFSEKFLGYYNDPDATAQSFNEDGWFKTGDVAYFDDDGFLFLVDRKKDLLKYRGHQIAPRDLEAIIEKMPGVGKVCVVGIPDEDGASELAAAVIVKTKMVALSEQDVLKEVNEVVADYKKLRGGVFFVDEFPTTVTGKPMRRVLRDIVIKRMKSKQ</sequence>
<keyword evidence="2" id="KW-0576">Peroxisome</keyword>
<dbReference type="InterPro" id="IPR042099">
    <property type="entry name" value="ANL_N_sf"/>
</dbReference>
<dbReference type="SUPFAM" id="SSF56801">
    <property type="entry name" value="Acetyl-CoA synthetase-like"/>
    <property type="match status" value="1"/>
</dbReference>
<dbReference type="PANTHER" id="PTHR24096">
    <property type="entry name" value="LONG-CHAIN-FATTY-ACID--COA LIGASE"/>
    <property type="match status" value="1"/>
</dbReference>
<dbReference type="Gene3D" id="3.40.50.12780">
    <property type="entry name" value="N-terminal domain of ligase-like"/>
    <property type="match status" value="1"/>
</dbReference>
<dbReference type="EMBL" id="GFDL01015877">
    <property type="protein sequence ID" value="JAV19168.1"/>
    <property type="molecule type" value="Transcribed_RNA"/>
</dbReference>
<dbReference type="GO" id="GO:0046949">
    <property type="term" value="P:fatty-acyl-CoA biosynthetic process"/>
    <property type="evidence" value="ECO:0007669"/>
    <property type="project" value="TreeGrafter"/>
</dbReference>
<name>A0A1Q3EVD5_CULTA</name>
<accession>A0A1Q3EVD5</accession>
<dbReference type="InterPro" id="IPR000873">
    <property type="entry name" value="AMP-dep_synth/lig_dom"/>
</dbReference>
<evidence type="ECO:0000256" key="2">
    <source>
        <dbReference type="ARBA" id="ARBA00023140"/>
    </source>
</evidence>
<dbReference type="PROSITE" id="PS00455">
    <property type="entry name" value="AMP_BINDING"/>
    <property type="match status" value="1"/>
</dbReference>
<evidence type="ECO:0000313" key="5">
    <source>
        <dbReference type="EMBL" id="JAV19168.1"/>
    </source>
</evidence>
<evidence type="ECO:0000259" key="4">
    <source>
        <dbReference type="Pfam" id="PF13193"/>
    </source>
</evidence>
<evidence type="ECO:0000256" key="1">
    <source>
        <dbReference type="ARBA" id="ARBA00004275"/>
    </source>
</evidence>
<comment type="subcellular location">
    <subcellularLocation>
        <location evidence="1">Peroxisome</location>
    </subcellularLocation>
</comment>
<dbReference type="Pfam" id="PF13193">
    <property type="entry name" value="AMP-binding_C"/>
    <property type="match status" value="1"/>
</dbReference>
<dbReference type="Gene3D" id="3.30.300.30">
    <property type="match status" value="1"/>
</dbReference>
<dbReference type="FunFam" id="3.40.50.12780:FF:000025">
    <property type="entry name" value="luciferin 4-monooxygenase"/>
    <property type="match status" value="1"/>
</dbReference>
<dbReference type="InterPro" id="IPR025110">
    <property type="entry name" value="AMP-bd_C"/>
</dbReference>
<protein>
    <submittedName>
        <fullName evidence="5">Putative acyl-coa synthetase</fullName>
    </submittedName>
</protein>
<feature type="domain" description="AMP-dependent synthetase/ligase" evidence="3">
    <location>
        <begin position="39"/>
        <end position="392"/>
    </location>
</feature>
<dbReference type="GO" id="GO:0005777">
    <property type="term" value="C:peroxisome"/>
    <property type="evidence" value="ECO:0007669"/>
    <property type="project" value="UniProtKB-SubCell"/>
</dbReference>
<dbReference type="AlphaFoldDB" id="A0A1Q3EVD5"/>
<dbReference type="PANTHER" id="PTHR24096:SF353">
    <property type="entry name" value="GH16244P-RELATED"/>
    <property type="match status" value="1"/>
</dbReference>
<dbReference type="GO" id="GO:0004467">
    <property type="term" value="F:long-chain fatty acid-CoA ligase activity"/>
    <property type="evidence" value="ECO:0007669"/>
    <property type="project" value="TreeGrafter"/>
</dbReference>
<organism evidence="5">
    <name type="scientific">Culex tarsalis</name>
    <name type="common">Encephalitis mosquito</name>
    <dbReference type="NCBI Taxonomy" id="7177"/>
    <lineage>
        <taxon>Eukaryota</taxon>
        <taxon>Metazoa</taxon>
        <taxon>Ecdysozoa</taxon>
        <taxon>Arthropoda</taxon>
        <taxon>Hexapoda</taxon>
        <taxon>Insecta</taxon>
        <taxon>Pterygota</taxon>
        <taxon>Neoptera</taxon>
        <taxon>Endopterygota</taxon>
        <taxon>Diptera</taxon>
        <taxon>Nematocera</taxon>
        <taxon>Culicoidea</taxon>
        <taxon>Culicidae</taxon>
        <taxon>Culicinae</taxon>
        <taxon>Culicini</taxon>
        <taxon>Culex</taxon>
        <taxon>Culex</taxon>
    </lineage>
</organism>
<reference evidence="5" key="1">
    <citation type="submission" date="2017-01" db="EMBL/GenBank/DDBJ databases">
        <title>A deep insight into the sialotranscriptome of adult male and female Cluex tarsalis mosquitoes.</title>
        <authorList>
            <person name="Ribeiro J.M."/>
            <person name="Moreira F."/>
            <person name="Bernard K.A."/>
            <person name="Calvo E."/>
        </authorList>
    </citation>
    <scope>NUCLEOTIDE SEQUENCE</scope>
    <source>
        <strain evidence="5">Kern County</strain>
        <tissue evidence="5">Salivary glands</tissue>
    </source>
</reference>
<evidence type="ECO:0000259" key="3">
    <source>
        <dbReference type="Pfam" id="PF00501"/>
    </source>
</evidence>
<dbReference type="Pfam" id="PF00501">
    <property type="entry name" value="AMP-binding"/>
    <property type="match status" value="1"/>
</dbReference>
<feature type="domain" description="AMP-binding enzyme C-terminal" evidence="4">
    <location>
        <begin position="444"/>
        <end position="520"/>
    </location>
</feature>